<evidence type="ECO:0000313" key="1">
    <source>
        <dbReference type="EMBL" id="PUZ69275.1"/>
    </source>
</evidence>
<gene>
    <name evidence="1" type="ORF">GQ55_2G094200</name>
</gene>
<proteinExistence type="predicted"/>
<dbReference type="STRING" id="1504633.A0A2T7EN70"/>
<dbReference type="PANTHER" id="PTHR33377:SF30">
    <property type="entry name" value="OS07G0117000 PROTEIN"/>
    <property type="match status" value="1"/>
</dbReference>
<evidence type="ECO:0000313" key="2">
    <source>
        <dbReference type="Proteomes" id="UP000244336"/>
    </source>
</evidence>
<sequence>MTDCKPCSTPVDTQAKLSAELGDPVADPTAYRSLAGALQYLTFTRPDLTYAVQQRLAARSFFLEKLSKEAATLPVDENLRRKLLRVRIIVEEAEGRQTRNQAMLEQLKVIRESMYRGYFMLDTFKCRAYQENSSKADHRVSYSFALSKFNPAKRIQLCRGSVQGEKELHQVLGSLEVLITDASEFVLFLTACPPLHRQPCSTYLVFQKCMFGRHAEVEHIINFLMPTKGSPVAAKLDVLPIVDPAKGWVCNAFSRIILFTEDNIDEILTSVRDGGTIKHQNHAPDRERFLVIIEIDGDMEEGTWSRLYSASKRCAEDGTKIIISSQSDRIARFGTTRAVKVEYLRQEHYWYFFKSLAFGSTDPEEEPTLAAVAMQMAQRLNGSFIAGSIVASMLRANFSMKFWRMALSCVKEVSQRYSFIFGAHPVSPWQNTKQAYIPRINGSNSYCSVYNDYQIVSAQGEAQMVTFQEISSGGVLPYGKLDVLAWRSSIPPYYSYIFSCEIHKAPELDVQKRRTRKSSH</sequence>
<dbReference type="Proteomes" id="UP000244336">
    <property type="component" value="Chromosome 2"/>
</dbReference>
<dbReference type="SUPFAM" id="SSF52540">
    <property type="entry name" value="P-loop containing nucleoside triphosphate hydrolases"/>
    <property type="match status" value="1"/>
</dbReference>
<dbReference type="EMBL" id="CM009750">
    <property type="protein sequence ID" value="PUZ69275.1"/>
    <property type="molecule type" value="Genomic_DNA"/>
</dbReference>
<accession>A0A2T7EN70</accession>
<dbReference type="InterPro" id="IPR027417">
    <property type="entry name" value="P-loop_NTPase"/>
</dbReference>
<dbReference type="GO" id="GO:0043531">
    <property type="term" value="F:ADP binding"/>
    <property type="evidence" value="ECO:0007669"/>
    <property type="project" value="InterPro"/>
</dbReference>
<name>A0A2T7EN70_9POAL</name>
<protein>
    <submittedName>
        <fullName evidence="1">Uncharacterized protein</fullName>
    </submittedName>
</protein>
<organism evidence="1 2">
    <name type="scientific">Panicum hallii var. hallii</name>
    <dbReference type="NCBI Taxonomy" id="1504633"/>
    <lineage>
        <taxon>Eukaryota</taxon>
        <taxon>Viridiplantae</taxon>
        <taxon>Streptophyta</taxon>
        <taxon>Embryophyta</taxon>
        <taxon>Tracheophyta</taxon>
        <taxon>Spermatophyta</taxon>
        <taxon>Magnoliopsida</taxon>
        <taxon>Liliopsida</taxon>
        <taxon>Poales</taxon>
        <taxon>Poaceae</taxon>
        <taxon>PACMAD clade</taxon>
        <taxon>Panicoideae</taxon>
        <taxon>Panicodae</taxon>
        <taxon>Paniceae</taxon>
        <taxon>Panicinae</taxon>
        <taxon>Panicum</taxon>
        <taxon>Panicum sect. Panicum</taxon>
    </lineage>
</organism>
<dbReference type="PANTHER" id="PTHR33377">
    <property type="entry name" value="OS10G0134700 PROTEIN-RELATED"/>
    <property type="match status" value="1"/>
</dbReference>
<keyword evidence="2" id="KW-1185">Reference proteome</keyword>
<dbReference type="OrthoDB" id="638757at2759"/>
<reference evidence="1 2" key="1">
    <citation type="submission" date="2018-04" db="EMBL/GenBank/DDBJ databases">
        <title>WGS assembly of Panicum hallii var. hallii HAL2.</title>
        <authorList>
            <person name="Lovell J."/>
            <person name="Jenkins J."/>
            <person name="Lowry D."/>
            <person name="Mamidi S."/>
            <person name="Sreedasyam A."/>
            <person name="Weng X."/>
            <person name="Barry K."/>
            <person name="Bonette J."/>
            <person name="Campitelli B."/>
            <person name="Daum C."/>
            <person name="Gordon S."/>
            <person name="Gould B."/>
            <person name="Lipzen A."/>
            <person name="MacQueen A."/>
            <person name="Palacio-Mejia J."/>
            <person name="Plott C."/>
            <person name="Shakirov E."/>
            <person name="Shu S."/>
            <person name="Yoshinaga Y."/>
            <person name="Zane M."/>
            <person name="Rokhsar D."/>
            <person name="Grimwood J."/>
            <person name="Schmutz J."/>
            <person name="Juenger T."/>
        </authorList>
    </citation>
    <scope>NUCLEOTIDE SEQUENCE [LARGE SCALE GENOMIC DNA]</scope>
    <source>
        <strain evidence="2">cv. HAL2</strain>
    </source>
</reference>
<dbReference type="AlphaFoldDB" id="A0A2T7EN70"/>
<dbReference type="Gramene" id="PUZ69275">
    <property type="protein sequence ID" value="PUZ69275"/>
    <property type="gene ID" value="GQ55_2G094200"/>
</dbReference>